<dbReference type="GO" id="GO:0004722">
    <property type="term" value="F:protein serine/threonine phosphatase activity"/>
    <property type="evidence" value="ECO:0007669"/>
    <property type="project" value="InterPro"/>
</dbReference>
<evidence type="ECO:0000256" key="1">
    <source>
        <dbReference type="SAM" id="MobiDB-lite"/>
    </source>
</evidence>
<organism evidence="3 4">
    <name type="scientific">Eimeria tenella</name>
    <name type="common">Coccidian parasite</name>
    <dbReference type="NCBI Taxonomy" id="5802"/>
    <lineage>
        <taxon>Eukaryota</taxon>
        <taxon>Sar</taxon>
        <taxon>Alveolata</taxon>
        <taxon>Apicomplexa</taxon>
        <taxon>Conoidasida</taxon>
        <taxon>Coccidia</taxon>
        <taxon>Eucoccidiorida</taxon>
        <taxon>Eimeriorina</taxon>
        <taxon>Eimeriidae</taxon>
        <taxon>Eimeria</taxon>
    </lineage>
</organism>
<dbReference type="EMBL" id="HG678242">
    <property type="protein sequence ID" value="CDJ45423.1"/>
    <property type="molecule type" value="Genomic_DNA"/>
</dbReference>
<feature type="domain" description="PPM-type phosphatase" evidence="2">
    <location>
        <begin position="3"/>
        <end position="276"/>
    </location>
</feature>
<feature type="region of interest" description="Disordered" evidence="1">
    <location>
        <begin position="287"/>
        <end position="341"/>
    </location>
</feature>
<dbReference type="PANTHER" id="PTHR13832:SF790">
    <property type="entry name" value="PROTEIN PHOSPHATASE 2C 22-RELATED"/>
    <property type="match status" value="1"/>
</dbReference>
<dbReference type="GeneID" id="25254662"/>
<reference evidence="3" key="2">
    <citation type="submission" date="2013-10" db="EMBL/GenBank/DDBJ databases">
        <authorList>
            <person name="Aslett M."/>
        </authorList>
    </citation>
    <scope>NUCLEOTIDE SEQUENCE [LARGE SCALE GENOMIC DNA]</scope>
    <source>
        <strain evidence="3">Houghton</strain>
    </source>
</reference>
<evidence type="ECO:0000313" key="4">
    <source>
        <dbReference type="Proteomes" id="UP000030747"/>
    </source>
</evidence>
<dbReference type="Pfam" id="PF00481">
    <property type="entry name" value="PP2C"/>
    <property type="match status" value="1"/>
</dbReference>
<dbReference type="PANTHER" id="PTHR13832">
    <property type="entry name" value="PROTEIN PHOSPHATASE 2C"/>
    <property type="match status" value="1"/>
</dbReference>
<dbReference type="VEuPathDB" id="ToxoDB:ETH_00027845"/>
<dbReference type="OrthoDB" id="432045at2759"/>
<gene>
    <name evidence="3" type="ORF">ETH_00027845</name>
</gene>
<dbReference type="InterPro" id="IPR036457">
    <property type="entry name" value="PPM-type-like_dom_sf"/>
</dbReference>
<dbReference type="InterPro" id="IPR015655">
    <property type="entry name" value="PP2C"/>
</dbReference>
<proteinExistence type="predicted"/>
<dbReference type="PROSITE" id="PS51746">
    <property type="entry name" value="PPM_2"/>
    <property type="match status" value="1"/>
</dbReference>
<dbReference type="InterPro" id="IPR001932">
    <property type="entry name" value="PPM-type_phosphatase-like_dom"/>
</dbReference>
<dbReference type="OMA" id="VENIMRQ"/>
<dbReference type="CDD" id="cd00143">
    <property type="entry name" value="PP2Cc"/>
    <property type="match status" value="1"/>
</dbReference>
<sequence length="349" mass="37690">KVTFGHHSASGHRTYNEDRVFGSADLGAALGLQAGQPSMFFAVYDGHNGEAAVDFVQKNLPLNICREPHYLTNDICGALKWGFAETEKALHRMVLDQISGDGFTDTETSPFSSGTTACVALLQHNVLYVANVGDSRCVLSRAGRAVPLTDDHHLRSNRKEQQRVKAAGGSYDDEGYLNGVLAVSRAFGGFSKKTGEKLKGLSCEPDLSAHHIRKEDEFLLLGCDGIFDVLSSQECISLVRAKLRAGVSAAAASQQLAEVAMRRYSLDNVSAVVVVLQSPNAAAAAEGDKEGWWAEEGDPEEPFLVPRHSSSSSSSSSAGDPQPQQQQPQQQQQKPDRPKFDFSILKAML</sequence>
<feature type="non-terminal residue" evidence="3">
    <location>
        <position position="1"/>
    </location>
</feature>
<dbReference type="Gene3D" id="3.60.40.10">
    <property type="entry name" value="PPM-type phosphatase domain"/>
    <property type="match status" value="1"/>
</dbReference>
<dbReference type="VEuPathDB" id="ToxoDB:ETH2_0520800"/>
<evidence type="ECO:0000259" key="2">
    <source>
        <dbReference type="PROSITE" id="PS51746"/>
    </source>
</evidence>
<dbReference type="RefSeq" id="XP_013236169.1">
    <property type="nucleotide sequence ID" value="XM_013380715.1"/>
</dbReference>
<accession>U6L8B7</accession>
<keyword evidence="4" id="KW-1185">Reference proteome</keyword>
<reference evidence="3" key="1">
    <citation type="submission" date="2013-10" db="EMBL/GenBank/DDBJ databases">
        <title>Genomic analysis of the causative agents of coccidiosis in chickens.</title>
        <authorList>
            <person name="Reid A.J."/>
            <person name="Blake D."/>
            <person name="Billington K."/>
            <person name="Browne H."/>
            <person name="Dunn M."/>
            <person name="Hung S."/>
            <person name="Kawahara F."/>
            <person name="Miranda-Saavedra D."/>
            <person name="Mourier T."/>
            <person name="Nagra H."/>
            <person name="Otto T.D."/>
            <person name="Rawlings N."/>
            <person name="Sanchez A."/>
            <person name="Sanders M."/>
            <person name="Subramaniam C."/>
            <person name="Tay Y."/>
            <person name="Dear P."/>
            <person name="Doerig C."/>
            <person name="Gruber A."/>
            <person name="Parkinson J."/>
            <person name="Shirley M."/>
            <person name="Wan K.L."/>
            <person name="Berriman M."/>
            <person name="Tomley F."/>
            <person name="Pain A."/>
        </authorList>
    </citation>
    <scope>NUCLEOTIDE SEQUENCE [LARGE SCALE GENOMIC DNA]</scope>
    <source>
        <strain evidence="3">Houghton</strain>
    </source>
</reference>
<evidence type="ECO:0000313" key="3">
    <source>
        <dbReference type="EMBL" id="CDJ45423.1"/>
    </source>
</evidence>
<dbReference type="Proteomes" id="UP000030747">
    <property type="component" value="Unassembled WGS sequence"/>
</dbReference>
<name>U6L8B7_EIMTE</name>
<dbReference type="SMART" id="SM00332">
    <property type="entry name" value="PP2Cc"/>
    <property type="match status" value="1"/>
</dbReference>
<protein>
    <submittedName>
        <fullName evidence="3">Protein phosphatase 2C, putative</fullName>
    </submittedName>
</protein>
<dbReference type="AlphaFoldDB" id="U6L8B7"/>
<dbReference type="SUPFAM" id="SSF81606">
    <property type="entry name" value="PP2C-like"/>
    <property type="match status" value="1"/>
</dbReference>
<feature type="compositionally biased region" description="Low complexity" evidence="1">
    <location>
        <begin position="309"/>
        <end position="333"/>
    </location>
</feature>